<name>A0A0C3FN19_PILCF</name>
<keyword evidence="3" id="KW-0378">Hydrolase</keyword>
<dbReference type="SMART" id="SM00849">
    <property type="entry name" value="Lactamase_B"/>
    <property type="match status" value="1"/>
</dbReference>
<dbReference type="Gene3D" id="3.60.15.10">
    <property type="entry name" value="Ribonuclease Z/Hydroxyacylglutathione hydrolase-like"/>
    <property type="match status" value="1"/>
</dbReference>
<dbReference type="InterPro" id="IPR036866">
    <property type="entry name" value="RibonucZ/Hydroxyglut_hydro"/>
</dbReference>
<dbReference type="InParanoid" id="A0A0C3FN19"/>
<gene>
    <name evidence="6" type="ORF">PILCRDRAFT_822361</name>
</gene>
<evidence type="ECO:0000313" key="7">
    <source>
        <dbReference type="Proteomes" id="UP000054166"/>
    </source>
</evidence>
<dbReference type="HOGENOM" id="CLU_030571_1_1_1"/>
<dbReference type="STRING" id="765440.A0A0C3FN19"/>
<keyword evidence="2" id="KW-0479">Metal-binding</keyword>
<dbReference type="OrthoDB" id="10250730at2759"/>
<evidence type="ECO:0000256" key="2">
    <source>
        <dbReference type="ARBA" id="ARBA00022723"/>
    </source>
</evidence>
<evidence type="ECO:0000256" key="3">
    <source>
        <dbReference type="ARBA" id="ARBA00022801"/>
    </source>
</evidence>
<organism evidence="6 7">
    <name type="scientific">Piloderma croceum (strain F 1598)</name>
    <dbReference type="NCBI Taxonomy" id="765440"/>
    <lineage>
        <taxon>Eukaryota</taxon>
        <taxon>Fungi</taxon>
        <taxon>Dikarya</taxon>
        <taxon>Basidiomycota</taxon>
        <taxon>Agaricomycotina</taxon>
        <taxon>Agaricomycetes</taxon>
        <taxon>Agaricomycetidae</taxon>
        <taxon>Atheliales</taxon>
        <taxon>Atheliaceae</taxon>
        <taxon>Piloderma</taxon>
    </lineage>
</organism>
<evidence type="ECO:0000256" key="1">
    <source>
        <dbReference type="ARBA" id="ARBA00007749"/>
    </source>
</evidence>
<dbReference type="CDD" id="cd07730">
    <property type="entry name" value="metallo-hydrolase-like_MBL-fold"/>
    <property type="match status" value="1"/>
</dbReference>
<reference evidence="6 7" key="1">
    <citation type="submission" date="2014-04" db="EMBL/GenBank/DDBJ databases">
        <authorList>
            <consortium name="DOE Joint Genome Institute"/>
            <person name="Kuo A."/>
            <person name="Tarkka M."/>
            <person name="Buscot F."/>
            <person name="Kohler A."/>
            <person name="Nagy L.G."/>
            <person name="Floudas D."/>
            <person name="Copeland A."/>
            <person name="Barry K.W."/>
            <person name="Cichocki N."/>
            <person name="Veneault-Fourrey C."/>
            <person name="LaButti K."/>
            <person name="Lindquist E.A."/>
            <person name="Lipzen A."/>
            <person name="Lundell T."/>
            <person name="Morin E."/>
            <person name="Murat C."/>
            <person name="Sun H."/>
            <person name="Tunlid A."/>
            <person name="Henrissat B."/>
            <person name="Grigoriev I.V."/>
            <person name="Hibbett D.S."/>
            <person name="Martin F."/>
            <person name="Nordberg H.P."/>
            <person name="Cantor M.N."/>
            <person name="Hua S.X."/>
        </authorList>
    </citation>
    <scope>NUCLEOTIDE SEQUENCE [LARGE SCALE GENOMIC DNA]</scope>
    <source>
        <strain evidence="6 7">F 1598</strain>
    </source>
</reference>
<dbReference type="PANTHER" id="PTHR42978">
    <property type="entry name" value="QUORUM-QUENCHING LACTONASE YTNP-RELATED-RELATED"/>
    <property type="match status" value="1"/>
</dbReference>
<evidence type="ECO:0000256" key="4">
    <source>
        <dbReference type="ARBA" id="ARBA00022833"/>
    </source>
</evidence>
<dbReference type="PANTHER" id="PTHR42978:SF5">
    <property type="entry name" value="METALLO-BETA-LACTAMASE DOMAIN-CONTAINING PROTEIN"/>
    <property type="match status" value="1"/>
</dbReference>
<accession>A0A0C3FN19</accession>
<dbReference type="Proteomes" id="UP000054166">
    <property type="component" value="Unassembled WGS sequence"/>
</dbReference>
<evidence type="ECO:0000313" key="6">
    <source>
        <dbReference type="EMBL" id="KIM80621.1"/>
    </source>
</evidence>
<proteinExistence type="inferred from homology"/>
<evidence type="ECO:0000259" key="5">
    <source>
        <dbReference type="SMART" id="SM00849"/>
    </source>
</evidence>
<feature type="domain" description="Metallo-beta-lactamase" evidence="5">
    <location>
        <begin position="47"/>
        <end position="270"/>
    </location>
</feature>
<keyword evidence="4" id="KW-0862">Zinc</keyword>
<dbReference type="InterPro" id="IPR001279">
    <property type="entry name" value="Metallo-B-lactamas"/>
</dbReference>
<dbReference type="Pfam" id="PF00753">
    <property type="entry name" value="Lactamase_B"/>
    <property type="match status" value="1"/>
</dbReference>
<dbReference type="GO" id="GO:0046872">
    <property type="term" value="F:metal ion binding"/>
    <property type="evidence" value="ECO:0007669"/>
    <property type="project" value="UniProtKB-KW"/>
</dbReference>
<dbReference type="AlphaFoldDB" id="A0A0C3FN19"/>
<comment type="similarity">
    <text evidence="1">Belongs to the metallo-beta-lactamase superfamily.</text>
</comment>
<dbReference type="InterPro" id="IPR051013">
    <property type="entry name" value="MBL_superfamily_lactonases"/>
</dbReference>
<protein>
    <recommendedName>
        <fullName evidence="5">Metallo-beta-lactamase domain-containing protein</fullName>
    </recommendedName>
</protein>
<reference evidence="7" key="2">
    <citation type="submission" date="2015-01" db="EMBL/GenBank/DDBJ databases">
        <title>Evolutionary Origins and Diversification of the Mycorrhizal Mutualists.</title>
        <authorList>
            <consortium name="DOE Joint Genome Institute"/>
            <consortium name="Mycorrhizal Genomics Consortium"/>
            <person name="Kohler A."/>
            <person name="Kuo A."/>
            <person name="Nagy L.G."/>
            <person name="Floudas D."/>
            <person name="Copeland A."/>
            <person name="Barry K.W."/>
            <person name="Cichocki N."/>
            <person name="Veneault-Fourrey C."/>
            <person name="LaButti K."/>
            <person name="Lindquist E.A."/>
            <person name="Lipzen A."/>
            <person name="Lundell T."/>
            <person name="Morin E."/>
            <person name="Murat C."/>
            <person name="Riley R."/>
            <person name="Ohm R."/>
            <person name="Sun H."/>
            <person name="Tunlid A."/>
            <person name="Henrissat B."/>
            <person name="Grigoriev I.V."/>
            <person name="Hibbett D.S."/>
            <person name="Martin F."/>
        </authorList>
    </citation>
    <scope>NUCLEOTIDE SEQUENCE [LARGE SCALE GENOMIC DNA]</scope>
    <source>
        <strain evidence="7">F 1598</strain>
    </source>
</reference>
<sequence>MQPLQLPSDAVSQCFVSVSAIPAGFMYLPDREVFEDSLDKDTGRKVPSFSFLVEHGERAKILFDLGTRKHGEGYPPALKETLETFVIDCDRDVVDLLKEGGLEPTDIQFVIYSHLHFDHVGDLNPFSAAQLVLGGDAAECMMSPYPQDPESYFQEFPKGQKVQYLNFSSAETNSIPLGPFHRAIDFFLDGSFYVIDAQGHFPGHLAALARTGPNQFVLLAGDCCHHRLCYNPGERLISSENYDDIHLARETVNHVKAMHEVDNVVVLLSHEKERLDEMPLFPQTLNRWAEEEMETKRVKV</sequence>
<dbReference type="SUPFAM" id="SSF56281">
    <property type="entry name" value="Metallo-hydrolase/oxidoreductase"/>
    <property type="match status" value="1"/>
</dbReference>
<dbReference type="GO" id="GO:0016787">
    <property type="term" value="F:hydrolase activity"/>
    <property type="evidence" value="ECO:0007669"/>
    <property type="project" value="UniProtKB-KW"/>
</dbReference>
<keyword evidence="7" id="KW-1185">Reference proteome</keyword>
<dbReference type="EMBL" id="KN833003">
    <property type="protein sequence ID" value="KIM80621.1"/>
    <property type="molecule type" value="Genomic_DNA"/>
</dbReference>